<dbReference type="InterPro" id="IPR025867">
    <property type="entry name" value="MnmE_helical"/>
</dbReference>
<dbReference type="eggNOG" id="KOG1191">
    <property type="taxonomic scope" value="Eukaryota"/>
</dbReference>
<organism evidence="9 11">
    <name type="scientific">Schizosaccharomyces japonicus (strain yFS275 / FY16936)</name>
    <name type="common">Fission yeast</name>
    <dbReference type="NCBI Taxonomy" id="402676"/>
    <lineage>
        <taxon>Eukaryota</taxon>
        <taxon>Fungi</taxon>
        <taxon>Dikarya</taxon>
        <taxon>Ascomycota</taxon>
        <taxon>Taphrinomycotina</taxon>
        <taxon>Schizosaccharomycetes</taxon>
        <taxon>Schizosaccharomycetales</taxon>
        <taxon>Schizosaccharomycetaceae</taxon>
        <taxon>Schizosaccharomyces</taxon>
    </lineage>
</organism>
<keyword evidence="5" id="KW-0342">GTP-binding</keyword>
<dbReference type="EMBL" id="KE651166">
    <property type="protein sequence ID" value="EEB07219.1"/>
    <property type="molecule type" value="Genomic_DNA"/>
</dbReference>
<dbReference type="FunFam" id="3.30.1360.120:FF:000007">
    <property type="entry name" value="tRNA modification GTPase GTPBP3, mitochondrial"/>
    <property type="match status" value="1"/>
</dbReference>
<proteinExistence type="inferred from homology"/>
<dbReference type="HAMAP" id="MF_00379">
    <property type="entry name" value="GTPase_MnmE"/>
    <property type="match status" value="1"/>
</dbReference>
<dbReference type="OrthoDB" id="188276at2759"/>
<dbReference type="Proteomes" id="UP000001744">
    <property type="component" value="Unassembled WGS sequence"/>
</dbReference>
<dbReference type="SUPFAM" id="SSF52540">
    <property type="entry name" value="P-loop containing nucleoside triphosphate hydrolases"/>
    <property type="match status" value="1"/>
</dbReference>
<evidence type="ECO:0000256" key="5">
    <source>
        <dbReference type="ARBA" id="ARBA00023134"/>
    </source>
</evidence>
<dbReference type="GO" id="GO:0005737">
    <property type="term" value="C:cytoplasm"/>
    <property type="evidence" value="ECO:0000318"/>
    <property type="project" value="GO_Central"/>
</dbReference>
<comment type="similarity">
    <text evidence="2">Belongs to the TRAFAC class TrmE-Era-EngA-EngB-Septin-like GTPase superfamily. TrmE GTPase family.</text>
</comment>
<evidence type="ECO:0000256" key="3">
    <source>
        <dbReference type="ARBA" id="ARBA00022694"/>
    </source>
</evidence>
<evidence type="ECO:0000313" key="11">
    <source>
        <dbReference type="Proteomes" id="UP000001744"/>
    </source>
</evidence>
<dbReference type="SUPFAM" id="SSF103025">
    <property type="entry name" value="Folate-binding domain"/>
    <property type="match status" value="1"/>
</dbReference>
<dbReference type="Gene3D" id="3.30.1360.120">
    <property type="entry name" value="Probable tRNA modification gtpase trme, domain 1"/>
    <property type="match status" value="1"/>
</dbReference>
<keyword evidence="3" id="KW-0819">tRNA processing</keyword>
<sequence>MFPKLWKSISSAALYKPLRRTFATKQSKHTVYALSTAPGKAAVAVIRVSGPQASEVAKTLCGSVPKPRMATLLRLLHPKTKRQIDRALVLFFPGPASFTGEDTIEFHTHGGSGVVQETLTAIAETRLPALRYAERGEFSKQAFYNGKMDLLQLESLADVIDAETAEQVYLANEDIDTQTRKRVSQWRDTILECRALLETLLDFSEEHSVEEDFSRAVLDKTRSLLNDMHSFQIRQRTREAFRFGTQAVLFGPTNAGKSSLVNSLARRQVALVSDEPGTTRDALQVQLNIHGYPVWLSDTAGLRHHNVSSAVEAAGIQLAKQRTKQSQLLFLVLPMNEYLHNSQAVTQEAKGLLRSLSCDENNSQRLLFVILNKADLLENDHQKQQAQKAVCSEFGLSPERVAVLSCLTGNGLDSFLNQVSTILRSFTARNIQNNELASENRYRQCLKDCCQHLQIVLTPNLDVTIMAEELRLASNSLEMMIGTMNNEEVLSQVFQRFCIGK</sequence>
<dbReference type="InterPro" id="IPR031168">
    <property type="entry name" value="G_TrmE"/>
</dbReference>
<dbReference type="GO" id="GO:0005525">
    <property type="term" value="F:GTP binding"/>
    <property type="evidence" value="ECO:0007669"/>
    <property type="project" value="UniProtKB-KW"/>
</dbReference>
<dbReference type="CDD" id="cd04164">
    <property type="entry name" value="trmE"/>
    <property type="match status" value="1"/>
</dbReference>
<evidence type="ECO:0000259" key="7">
    <source>
        <dbReference type="Pfam" id="PF10396"/>
    </source>
</evidence>
<dbReference type="GO" id="GO:0005739">
    <property type="term" value="C:mitochondrion"/>
    <property type="evidence" value="ECO:0000318"/>
    <property type="project" value="GO_Central"/>
</dbReference>
<dbReference type="Pfam" id="PF12631">
    <property type="entry name" value="MnmE_helical"/>
    <property type="match status" value="1"/>
</dbReference>
<dbReference type="InterPro" id="IPR027417">
    <property type="entry name" value="P-loop_NTPase"/>
</dbReference>
<evidence type="ECO:0000313" key="10">
    <source>
        <dbReference type="JaponicusDB" id="SJAG_02302"/>
    </source>
</evidence>
<dbReference type="CDD" id="cd14858">
    <property type="entry name" value="TrmE_N"/>
    <property type="match status" value="1"/>
</dbReference>
<keyword evidence="11" id="KW-1185">Reference proteome</keyword>
<evidence type="ECO:0000259" key="6">
    <source>
        <dbReference type="Pfam" id="PF01926"/>
    </source>
</evidence>
<feature type="domain" description="GTP-binding protein TrmE N-terminal" evidence="7">
    <location>
        <begin position="30"/>
        <end position="147"/>
    </location>
</feature>
<dbReference type="SUPFAM" id="SSF116878">
    <property type="entry name" value="TrmE connector domain"/>
    <property type="match status" value="1"/>
</dbReference>
<dbReference type="InterPro" id="IPR004520">
    <property type="entry name" value="GTPase_MnmE"/>
</dbReference>
<comment type="subcellular location">
    <subcellularLocation>
        <location evidence="1">Mitochondrion</location>
    </subcellularLocation>
</comment>
<dbReference type="GO" id="GO:0002098">
    <property type="term" value="P:tRNA wobble uridine modification"/>
    <property type="evidence" value="ECO:0000318"/>
    <property type="project" value="GO_Central"/>
</dbReference>
<protein>
    <submittedName>
        <fullName evidence="9">GTPase</fullName>
    </submittedName>
</protein>
<dbReference type="PANTHER" id="PTHR42714">
    <property type="entry name" value="TRNA MODIFICATION GTPASE GTPBP3"/>
    <property type="match status" value="1"/>
</dbReference>
<dbReference type="VEuPathDB" id="FungiDB:SJAG_02302"/>
<name>B6K238_SCHJY</name>
<dbReference type="JaponicusDB" id="SJAG_02302">
    <property type="gene designation" value="mss1"/>
</dbReference>
<dbReference type="Pfam" id="PF10396">
    <property type="entry name" value="TrmE_N"/>
    <property type="match status" value="1"/>
</dbReference>
<dbReference type="InterPro" id="IPR027368">
    <property type="entry name" value="MnmE_dom2"/>
</dbReference>
<feature type="domain" description="G" evidence="6">
    <location>
        <begin position="247"/>
        <end position="356"/>
    </location>
</feature>
<dbReference type="InterPro" id="IPR006073">
    <property type="entry name" value="GTP-bd"/>
</dbReference>
<feature type="domain" description="MnmE helical" evidence="8">
    <location>
        <begin position="150"/>
        <end position="498"/>
    </location>
</feature>
<dbReference type="NCBIfam" id="NF003661">
    <property type="entry name" value="PRK05291.1-3"/>
    <property type="match status" value="1"/>
</dbReference>
<dbReference type="HOGENOM" id="CLU_019624_3_1_1"/>
<dbReference type="Gene3D" id="3.40.50.300">
    <property type="entry name" value="P-loop containing nucleotide triphosphate hydrolases"/>
    <property type="match status" value="1"/>
</dbReference>
<evidence type="ECO:0000256" key="2">
    <source>
        <dbReference type="ARBA" id="ARBA00011043"/>
    </source>
</evidence>
<reference evidence="9 11" key="1">
    <citation type="journal article" date="2011" name="Science">
        <title>Comparative functional genomics of the fission yeasts.</title>
        <authorList>
            <person name="Rhind N."/>
            <person name="Chen Z."/>
            <person name="Yassour M."/>
            <person name="Thompson D.A."/>
            <person name="Haas B.J."/>
            <person name="Habib N."/>
            <person name="Wapinski I."/>
            <person name="Roy S."/>
            <person name="Lin M.F."/>
            <person name="Heiman D.I."/>
            <person name="Young S.K."/>
            <person name="Furuya K."/>
            <person name="Guo Y."/>
            <person name="Pidoux A."/>
            <person name="Chen H.M."/>
            <person name="Robbertse B."/>
            <person name="Goldberg J.M."/>
            <person name="Aoki K."/>
            <person name="Bayne E.H."/>
            <person name="Berlin A.M."/>
            <person name="Desjardins C.A."/>
            <person name="Dobbs E."/>
            <person name="Dukaj L."/>
            <person name="Fan L."/>
            <person name="FitzGerald M.G."/>
            <person name="French C."/>
            <person name="Gujja S."/>
            <person name="Hansen K."/>
            <person name="Keifenheim D."/>
            <person name="Levin J.Z."/>
            <person name="Mosher R.A."/>
            <person name="Mueller C.A."/>
            <person name="Pfiffner J."/>
            <person name="Priest M."/>
            <person name="Russ C."/>
            <person name="Smialowska A."/>
            <person name="Swoboda P."/>
            <person name="Sykes S.M."/>
            <person name="Vaughn M."/>
            <person name="Vengrova S."/>
            <person name="Yoder R."/>
            <person name="Zeng Q."/>
            <person name="Allshire R."/>
            <person name="Baulcombe D."/>
            <person name="Birren B.W."/>
            <person name="Brown W."/>
            <person name="Ekwall K."/>
            <person name="Kellis M."/>
            <person name="Leatherwood J."/>
            <person name="Levin H."/>
            <person name="Margalit H."/>
            <person name="Martienssen R."/>
            <person name="Nieduszynski C.A."/>
            <person name="Spatafora J.W."/>
            <person name="Friedman N."/>
            <person name="Dalgaard J.Z."/>
            <person name="Baumann P."/>
            <person name="Niki H."/>
            <person name="Regev A."/>
            <person name="Nusbaum C."/>
        </authorList>
    </citation>
    <scope>NUCLEOTIDE SEQUENCE [LARGE SCALE GENOMIC DNA]</scope>
    <source>
        <strain evidence="11">yFS275 / FY16936</strain>
    </source>
</reference>
<dbReference type="GO" id="GO:0003924">
    <property type="term" value="F:GTPase activity"/>
    <property type="evidence" value="ECO:0007669"/>
    <property type="project" value="InterPro"/>
</dbReference>
<dbReference type="Gene3D" id="1.20.120.430">
    <property type="entry name" value="tRNA modification GTPase MnmE domain 2"/>
    <property type="match status" value="1"/>
</dbReference>
<dbReference type="RefSeq" id="XP_002173512.1">
    <property type="nucleotide sequence ID" value="XM_002173476.2"/>
</dbReference>
<gene>
    <name evidence="10" type="primary">mss1</name>
    <name evidence="9" type="ORF">SJAG_02302</name>
</gene>
<dbReference type="PANTHER" id="PTHR42714:SF2">
    <property type="entry name" value="TRNA MODIFICATION GTPASE GTPBP3, MITOCHONDRIAL"/>
    <property type="match status" value="1"/>
</dbReference>
<evidence type="ECO:0000256" key="1">
    <source>
        <dbReference type="ARBA" id="ARBA00004173"/>
    </source>
</evidence>
<dbReference type="Pfam" id="PF01926">
    <property type="entry name" value="MMR_HSR1"/>
    <property type="match status" value="1"/>
</dbReference>
<dbReference type="InterPro" id="IPR027266">
    <property type="entry name" value="TrmE/GcvT-like"/>
</dbReference>
<dbReference type="AlphaFoldDB" id="B6K238"/>
<keyword evidence="4" id="KW-0547">Nucleotide-binding</keyword>
<evidence type="ECO:0000313" key="9">
    <source>
        <dbReference type="EMBL" id="EEB07219.1"/>
    </source>
</evidence>
<dbReference type="GO" id="GO:0030488">
    <property type="term" value="P:tRNA methylation"/>
    <property type="evidence" value="ECO:0000318"/>
    <property type="project" value="GO_Central"/>
</dbReference>
<evidence type="ECO:0000259" key="8">
    <source>
        <dbReference type="Pfam" id="PF12631"/>
    </source>
</evidence>
<dbReference type="InterPro" id="IPR018948">
    <property type="entry name" value="GTP-bd_TrmE_N"/>
</dbReference>
<evidence type="ECO:0000256" key="4">
    <source>
        <dbReference type="ARBA" id="ARBA00022741"/>
    </source>
</evidence>
<dbReference type="GeneID" id="7049049"/>
<dbReference type="OMA" id="EFHCHGG"/>
<accession>B6K238</accession>
<dbReference type="STRING" id="402676.B6K238"/>